<evidence type="ECO:0000313" key="3">
    <source>
        <dbReference type="Proteomes" id="UP000241890"/>
    </source>
</evidence>
<comment type="caution">
    <text evidence="2">The sequence shown here is derived from an EMBL/GenBank/DDBJ whole genome shotgun (WGS) entry which is preliminary data.</text>
</comment>
<dbReference type="AlphaFoldDB" id="A0A2R5G9S0"/>
<keyword evidence="3" id="KW-1185">Reference proteome</keyword>
<reference evidence="2 3" key="1">
    <citation type="submission" date="2017-12" db="EMBL/GenBank/DDBJ databases">
        <title>Sequencing, de novo assembly and annotation of complete genome of a new Thraustochytrid species, strain FCC1311.</title>
        <authorList>
            <person name="Sedici K."/>
            <person name="Godart F."/>
            <person name="Aiese Cigliano R."/>
            <person name="Sanseverino W."/>
            <person name="Barakat M."/>
            <person name="Ortet P."/>
            <person name="Marechal E."/>
            <person name="Cagnac O."/>
            <person name="Amato A."/>
        </authorList>
    </citation>
    <scope>NUCLEOTIDE SEQUENCE [LARGE SCALE GENOMIC DNA]</scope>
</reference>
<gene>
    <name evidence="2" type="ORF">FCC1311_010292</name>
</gene>
<proteinExistence type="predicted"/>
<sequence length="201" mass="22002">MRMWFRSLDCAADGTVGVDDLLDPLISVGLARTRNDVINLLGVALGEKEDDDPSITLNDLFQVLQRKEVSTQVERAHAAPSRPSRRNRQRAQQSPRPRRAVTVDGRAVEDALRCEAQARMASFFELLSGGPPETSGQQLTVPLIIASHRRQMLLQANCAPPGSAAHREGKLILDALARVPAIFEFVTSMPSSSTLILSIRP</sequence>
<dbReference type="Proteomes" id="UP000241890">
    <property type="component" value="Unassembled WGS sequence"/>
</dbReference>
<evidence type="ECO:0000256" key="1">
    <source>
        <dbReference type="SAM" id="MobiDB-lite"/>
    </source>
</evidence>
<dbReference type="InParanoid" id="A0A2R5G9S0"/>
<evidence type="ECO:0000313" key="2">
    <source>
        <dbReference type="EMBL" id="GBG24811.1"/>
    </source>
</evidence>
<dbReference type="OrthoDB" id="26525at2759"/>
<feature type="region of interest" description="Disordered" evidence="1">
    <location>
        <begin position="71"/>
        <end position="102"/>
    </location>
</feature>
<organism evidence="2 3">
    <name type="scientific">Hondaea fermentalgiana</name>
    <dbReference type="NCBI Taxonomy" id="2315210"/>
    <lineage>
        <taxon>Eukaryota</taxon>
        <taxon>Sar</taxon>
        <taxon>Stramenopiles</taxon>
        <taxon>Bigyra</taxon>
        <taxon>Labyrinthulomycetes</taxon>
        <taxon>Thraustochytrida</taxon>
        <taxon>Thraustochytriidae</taxon>
        <taxon>Hondaea</taxon>
    </lineage>
</organism>
<dbReference type="EMBL" id="BEYU01000008">
    <property type="protein sequence ID" value="GBG24811.1"/>
    <property type="molecule type" value="Genomic_DNA"/>
</dbReference>
<protein>
    <submittedName>
        <fullName evidence="2">Uncharacterized protein</fullName>
    </submittedName>
</protein>
<accession>A0A2R5G9S0</accession>
<name>A0A2R5G9S0_9STRA</name>